<feature type="region of interest" description="Disordered" evidence="1">
    <location>
        <begin position="123"/>
        <end position="149"/>
    </location>
</feature>
<evidence type="ECO:0000256" key="1">
    <source>
        <dbReference type="SAM" id="MobiDB-lite"/>
    </source>
</evidence>
<organism evidence="2 3">
    <name type="scientific">Eumeta variegata</name>
    <name type="common">Bagworm moth</name>
    <name type="synonym">Eumeta japonica</name>
    <dbReference type="NCBI Taxonomy" id="151549"/>
    <lineage>
        <taxon>Eukaryota</taxon>
        <taxon>Metazoa</taxon>
        <taxon>Ecdysozoa</taxon>
        <taxon>Arthropoda</taxon>
        <taxon>Hexapoda</taxon>
        <taxon>Insecta</taxon>
        <taxon>Pterygota</taxon>
        <taxon>Neoptera</taxon>
        <taxon>Endopterygota</taxon>
        <taxon>Lepidoptera</taxon>
        <taxon>Glossata</taxon>
        <taxon>Ditrysia</taxon>
        <taxon>Tineoidea</taxon>
        <taxon>Psychidae</taxon>
        <taxon>Oiketicinae</taxon>
        <taxon>Eumeta</taxon>
    </lineage>
</organism>
<keyword evidence="3" id="KW-1185">Reference proteome</keyword>
<proteinExistence type="predicted"/>
<dbReference type="AlphaFoldDB" id="A0A4C1WH10"/>
<accession>A0A4C1WH10</accession>
<protein>
    <submittedName>
        <fullName evidence="2">Uncharacterized protein</fullName>
    </submittedName>
</protein>
<comment type="caution">
    <text evidence="2">The sequence shown here is derived from an EMBL/GenBank/DDBJ whole genome shotgun (WGS) entry which is preliminary data.</text>
</comment>
<dbReference type="Proteomes" id="UP000299102">
    <property type="component" value="Unassembled WGS sequence"/>
</dbReference>
<evidence type="ECO:0000313" key="3">
    <source>
        <dbReference type="Proteomes" id="UP000299102"/>
    </source>
</evidence>
<evidence type="ECO:0000313" key="2">
    <source>
        <dbReference type="EMBL" id="GBP50130.1"/>
    </source>
</evidence>
<sequence length="166" mass="18799">MLTRGALEAVDYLGHRCADNFETDDYTCFFVTSTLIVSGHRAVATAPPSRRCEVGAHCARARTGPNGTRRPERMTFRFRFSLLWACIKEGRYHCNLIKYRRVIFDVTDAAKAMYSMRRGGDELRAQGRAPSHGRPAADIDSPTARATLKGDGVSSRQLHRWKRYLF</sequence>
<reference evidence="2 3" key="1">
    <citation type="journal article" date="2019" name="Commun. Biol.">
        <title>The bagworm genome reveals a unique fibroin gene that provides high tensile strength.</title>
        <authorList>
            <person name="Kono N."/>
            <person name="Nakamura H."/>
            <person name="Ohtoshi R."/>
            <person name="Tomita M."/>
            <person name="Numata K."/>
            <person name="Arakawa K."/>
        </authorList>
    </citation>
    <scope>NUCLEOTIDE SEQUENCE [LARGE SCALE GENOMIC DNA]</scope>
</reference>
<gene>
    <name evidence="2" type="ORF">EVAR_42811_1</name>
</gene>
<name>A0A4C1WH10_EUMVA</name>
<dbReference type="EMBL" id="BGZK01000559">
    <property type="protein sequence ID" value="GBP50130.1"/>
    <property type="molecule type" value="Genomic_DNA"/>
</dbReference>